<organism evidence="9">
    <name type="scientific">Chlamydomonas leiostraca</name>
    <dbReference type="NCBI Taxonomy" id="1034604"/>
    <lineage>
        <taxon>Eukaryota</taxon>
        <taxon>Viridiplantae</taxon>
        <taxon>Chlorophyta</taxon>
        <taxon>core chlorophytes</taxon>
        <taxon>Chlorophyceae</taxon>
        <taxon>CS clade</taxon>
        <taxon>Chlamydomonadales</taxon>
        <taxon>Chlamydomonadaceae</taxon>
        <taxon>Chlamydomonas</taxon>
    </lineage>
</organism>
<comment type="cofactor">
    <cofactor evidence="7">
        <name>Mg(2+)</name>
        <dbReference type="ChEBI" id="CHEBI:18420"/>
    </cofactor>
    <text evidence="7">Binds 1 Mg(2+) ion per subunit.</text>
</comment>
<evidence type="ECO:0000256" key="5">
    <source>
        <dbReference type="ARBA" id="ARBA00022912"/>
    </source>
</evidence>
<dbReference type="InterPro" id="IPR028472">
    <property type="entry name" value="EYA"/>
</dbReference>
<sequence>MHDLADHCTSGARALAPWFHDAEDLSVLLTEDPSVVPLQSGHSNSVEYMKRPAEACLPEQPKRRTTQTDAEGVKDSNAMSQASSDIAPAKAHHAAAAQLQLPQQLPQQLVIAWDLDETLLIFNSLLNGAYVAQASKHPGAEAAKRLGERVADQIFGFLDGHFYYSKVESIDPMHLSDIHVPHQHHHYTLRHTVSQPEVRNATGTLPERTRSVSMDSHSLNSTVAAAAAAALAAASQQEAAGGPSSTTSAGGSSEADCNVALSSPSQHGHKHKLSSDSASELQQESKQHEQQQQEPEPQTEAEVMAHVEKLYTGGYDKLALSANEREMHSLLRAQLEAASGHWLRTSRALMEALTAEAAARGCTLHHVIVTTGQLVASLGKLLLFGLPTHLIPAHHVYSASKQTKLAVFKKLRQRFGVMAKYLAVGDGAEERRAAGAMHWPFVQISLRGLGEEQLSALLLGQGGSGAAGAEEEGEDGVAASPSAPPVFPRAGGFTIQQLTPSIVLGAALATA</sequence>
<evidence type="ECO:0000256" key="8">
    <source>
        <dbReference type="SAM" id="MobiDB-lite"/>
    </source>
</evidence>
<dbReference type="SFLD" id="SFLDS00003">
    <property type="entry name" value="Haloacid_Dehalogenase"/>
    <property type="match status" value="1"/>
</dbReference>
<protein>
    <recommendedName>
        <fullName evidence="2">protein-tyrosine-phosphatase</fullName>
        <ecNumber evidence="2">3.1.3.48</ecNumber>
    </recommendedName>
</protein>
<gene>
    <name evidence="9" type="ORF">CLEI1391_LOCUS9384</name>
</gene>
<evidence type="ECO:0000256" key="1">
    <source>
        <dbReference type="ARBA" id="ARBA00010501"/>
    </source>
</evidence>
<accession>A0A7S0WRN3</accession>
<dbReference type="GO" id="GO:0005634">
    <property type="term" value="C:nucleus"/>
    <property type="evidence" value="ECO:0007669"/>
    <property type="project" value="TreeGrafter"/>
</dbReference>
<evidence type="ECO:0000256" key="3">
    <source>
        <dbReference type="ARBA" id="ARBA00022801"/>
    </source>
</evidence>
<feature type="binding site" evidence="7">
    <location>
        <position position="426"/>
    </location>
    <ligand>
        <name>Mg(2+)</name>
        <dbReference type="ChEBI" id="CHEBI:18420"/>
    </ligand>
</feature>
<dbReference type="PANTHER" id="PTHR10190">
    <property type="entry name" value="EYES ABSENT"/>
    <property type="match status" value="1"/>
</dbReference>
<dbReference type="GO" id="GO:0045739">
    <property type="term" value="P:positive regulation of DNA repair"/>
    <property type="evidence" value="ECO:0007669"/>
    <property type="project" value="TreeGrafter"/>
</dbReference>
<dbReference type="AlphaFoldDB" id="A0A7S0WRN3"/>
<keyword evidence="3" id="KW-0378">Hydrolase</keyword>
<feature type="compositionally biased region" description="Low complexity" evidence="8">
    <location>
        <begin position="238"/>
        <end position="255"/>
    </location>
</feature>
<comment type="similarity">
    <text evidence="1">Belongs to the HAD-like hydrolase superfamily. EYA family.</text>
</comment>
<name>A0A7S0WRN3_9CHLO</name>
<feature type="region of interest" description="Disordered" evidence="8">
    <location>
        <begin position="238"/>
        <end position="300"/>
    </location>
</feature>
<proteinExistence type="inferred from homology"/>
<feature type="region of interest" description="Disordered" evidence="8">
    <location>
        <begin position="51"/>
        <end position="81"/>
    </location>
</feature>
<keyword evidence="5" id="KW-0904">Protein phosphatase</keyword>
<dbReference type="EC" id="3.1.3.48" evidence="2"/>
<evidence type="ECO:0000256" key="4">
    <source>
        <dbReference type="ARBA" id="ARBA00022842"/>
    </source>
</evidence>
<evidence type="ECO:0000256" key="6">
    <source>
        <dbReference type="ARBA" id="ARBA00051722"/>
    </source>
</evidence>
<keyword evidence="7" id="KW-0479">Metal-binding</keyword>
<dbReference type="GO" id="GO:0030154">
    <property type="term" value="P:cell differentiation"/>
    <property type="evidence" value="ECO:0007669"/>
    <property type="project" value="TreeGrafter"/>
</dbReference>
<evidence type="ECO:0000256" key="2">
    <source>
        <dbReference type="ARBA" id="ARBA00013064"/>
    </source>
</evidence>
<dbReference type="SFLD" id="SFLDG01129">
    <property type="entry name" value="C1.5:_HAD__Beta-PGM__Phosphata"/>
    <property type="match status" value="1"/>
</dbReference>
<dbReference type="GO" id="GO:0004725">
    <property type="term" value="F:protein tyrosine phosphatase activity"/>
    <property type="evidence" value="ECO:0007669"/>
    <property type="project" value="UniProtKB-EC"/>
</dbReference>
<dbReference type="Gene3D" id="3.40.50.12350">
    <property type="match status" value="1"/>
</dbReference>
<comment type="catalytic activity">
    <reaction evidence="6">
        <text>O-phospho-L-tyrosyl-[protein] + H2O = L-tyrosyl-[protein] + phosphate</text>
        <dbReference type="Rhea" id="RHEA:10684"/>
        <dbReference type="Rhea" id="RHEA-COMP:10136"/>
        <dbReference type="Rhea" id="RHEA-COMP:20101"/>
        <dbReference type="ChEBI" id="CHEBI:15377"/>
        <dbReference type="ChEBI" id="CHEBI:43474"/>
        <dbReference type="ChEBI" id="CHEBI:46858"/>
        <dbReference type="ChEBI" id="CHEBI:61978"/>
        <dbReference type="EC" id="3.1.3.48"/>
    </reaction>
</comment>
<evidence type="ECO:0000256" key="7">
    <source>
        <dbReference type="PIRSR" id="PIRSR628472-2"/>
    </source>
</evidence>
<dbReference type="PANTHER" id="PTHR10190:SF16">
    <property type="entry name" value="DEVELOPMENTAL PROTEIN EYES ABSENT"/>
    <property type="match status" value="1"/>
</dbReference>
<dbReference type="EMBL" id="HBFB01016789">
    <property type="protein sequence ID" value="CAD8680081.1"/>
    <property type="molecule type" value="Transcribed_RNA"/>
</dbReference>
<evidence type="ECO:0000313" key="9">
    <source>
        <dbReference type="EMBL" id="CAD8680081.1"/>
    </source>
</evidence>
<dbReference type="InterPro" id="IPR038102">
    <property type="entry name" value="EYA_dom_sf"/>
</dbReference>
<dbReference type="GO" id="GO:0046872">
    <property type="term" value="F:metal ion binding"/>
    <property type="evidence" value="ECO:0007669"/>
    <property type="project" value="UniProtKB-KW"/>
</dbReference>
<reference evidence="9" key="1">
    <citation type="submission" date="2021-01" db="EMBL/GenBank/DDBJ databases">
        <authorList>
            <person name="Corre E."/>
            <person name="Pelletier E."/>
            <person name="Niang G."/>
            <person name="Scheremetjew M."/>
            <person name="Finn R."/>
            <person name="Kale V."/>
            <person name="Holt S."/>
            <person name="Cochrane G."/>
            <person name="Meng A."/>
            <person name="Brown T."/>
            <person name="Cohen L."/>
        </authorList>
    </citation>
    <scope>NUCLEOTIDE SEQUENCE</scope>
    <source>
        <strain evidence="9">SAG 11-49</strain>
    </source>
</reference>
<keyword evidence="4 7" id="KW-0460">Magnesium</keyword>